<proteinExistence type="predicted"/>
<keyword evidence="3" id="KW-1185">Reference proteome</keyword>
<protein>
    <submittedName>
        <fullName evidence="2">Uncharacterized protein</fullName>
    </submittedName>
</protein>
<dbReference type="AlphaFoldDB" id="A0A067SJ02"/>
<dbReference type="Proteomes" id="UP000027222">
    <property type="component" value="Unassembled WGS sequence"/>
</dbReference>
<feature type="region of interest" description="Disordered" evidence="1">
    <location>
        <begin position="1"/>
        <end position="37"/>
    </location>
</feature>
<organism evidence="2 3">
    <name type="scientific">Galerina marginata (strain CBS 339.88)</name>
    <dbReference type="NCBI Taxonomy" id="685588"/>
    <lineage>
        <taxon>Eukaryota</taxon>
        <taxon>Fungi</taxon>
        <taxon>Dikarya</taxon>
        <taxon>Basidiomycota</taxon>
        <taxon>Agaricomycotina</taxon>
        <taxon>Agaricomycetes</taxon>
        <taxon>Agaricomycetidae</taxon>
        <taxon>Agaricales</taxon>
        <taxon>Agaricineae</taxon>
        <taxon>Strophariaceae</taxon>
        <taxon>Galerina</taxon>
    </lineage>
</organism>
<sequence>MAQSTNRIRNAVSRIPVAFHAPSEAQGDPGPSESMEREVIMVREVGQQRSTGRSYRSKPSAVVDDPWLPIEDNEIGLDQDSAEADQAFNAGFVDVEEAAAAVKEEKKKKKKTLASVSPASMHWLAAALGKCTGVTASTRMLARQYPYT</sequence>
<name>A0A067SJ02_GALM3</name>
<dbReference type="HOGENOM" id="CLU_1758932_0_0_1"/>
<gene>
    <name evidence="2" type="ORF">GALMADRAFT_214267</name>
</gene>
<evidence type="ECO:0000313" key="3">
    <source>
        <dbReference type="Proteomes" id="UP000027222"/>
    </source>
</evidence>
<evidence type="ECO:0000313" key="2">
    <source>
        <dbReference type="EMBL" id="KDR70915.1"/>
    </source>
</evidence>
<dbReference type="STRING" id="685588.A0A067SJ02"/>
<evidence type="ECO:0000256" key="1">
    <source>
        <dbReference type="SAM" id="MobiDB-lite"/>
    </source>
</evidence>
<dbReference type="EMBL" id="KL142395">
    <property type="protein sequence ID" value="KDR70915.1"/>
    <property type="molecule type" value="Genomic_DNA"/>
</dbReference>
<accession>A0A067SJ02</accession>
<reference evidence="3" key="1">
    <citation type="journal article" date="2014" name="Proc. Natl. Acad. Sci. U.S.A.">
        <title>Extensive sampling of basidiomycete genomes demonstrates inadequacy of the white-rot/brown-rot paradigm for wood decay fungi.</title>
        <authorList>
            <person name="Riley R."/>
            <person name="Salamov A.A."/>
            <person name="Brown D.W."/>
            <person name="Nagy L.G."/>
            <person name="Floudas D."/>
            <person name="Held B.W."/>
            <person name="Levasseur A."/>
            <person name="Lombard V."/>
            <person name="Morin E."/>
            <person name="Otillar R."/>
            <person name="Lindquist E.A."/>
            <person name="Sun H."/>
            <person name="LaButti K.M."/>
            <person name="Schmutz J."/>
            <person name="Jabbour D."/>
            <person name="Luo H."/>
            <person name="Baker S.E."/>
            <person name="Pisabarro A.G."/>
            <person name="Walton J.D."/>
            <person name="Blanchette R.A."/>
            <person name="Henrissat B."/>
            <person name="Martin F."/>
            <person name="Cullen D."/>
            <person name="Hibbett D.S."/>
            <person name="Grigoriev I.V."/>
        </authorList>
    </citation>
    <scope>NUCLEOTIDE SEQUENCE [LARGE SCALE GENOMIC DNA]</scope>
    <source>
        <strain evidence="3">CBS 339.88</strain>
    </source>
</reference>